<dbReference type="InterPro" id="IPR035093">
    <property type="entry name" value="RelE/ParE_toxin_dom_sf"/>
</dbReference>
<dbReference type="Gene3D" id="3.30.2310.20">
    <property type="entry name" value="RelE-like"/>
    <property type="match status" value="1"/>
</dbReference>
<evidence type="ECO:0000313" key="2">
    <source>
        <dbReference type="Proteomes" id="UP000178646"/>
    </source>
</evidence>
<dbReference type="SUPFAM" id="SSF143011">
    <property type="entry name" value="RelE-like"/>
    <property type="match status" value="1"/>
</dbReference>
<accession>A0A1G2PPB6</accession>
<evidence type="ECO:0008006" key="3">
    <source>
        <dbReference type="Google" id="ProtNLM"/>
    </source>
</evidence>
<dbReference type="AlphaFoldDB" id="A0A1G2PPB6"/>
<name>A0A1G2PPB6_9BACT</name>
<gene>
    <name evidence="1" type="ORF">A2W59_01555</name>
</gene>
<organism evidence="1 2">
    <name type="scientific">Candidatus Terrybacteria bacterium RIFCSPHIGHO2_02_41_19</name>
    <dbReference type="NCBI Taxonomy" id="1802364"/>
    <lineage>
        <taxon>Bacteria</taxon>
        <taxon>Candidatus Terryibacteriota</taxon>
    </lineage>
</organism>
<comment type="caution">
    <text evidence="1">The sequence shown here is derived from an EMBL/GenBank/DDBJ whole genome shotgun (WGS) entry which is preliminary data.</text>
</comment>
<reference evidence="1 2" key="1">
    <citation type="journal article" date="2016" name="Nat. Commun.">
        <title>Thousands of microbial genomes shed light on interconnected biogeochemical processes in an aquifer system.</title>
        <authorList>
            <person name="Anantharaman K."/>
            <person name="Brown C.T."/>
            <person name="Hug L.A."/>
            <person name="Sharon I."/>
            <person name="Castelle C.J."/>
            <person name="Probst A.J."/>
            <person name="Thomas B.C."/>
            <person name="Singh A."/>
            <person name="Wilkins M.J."/>
            <person name="Karaoz U."/>
            <person name="Brodie E.L."/>
            <person name="Williams K.H."/>
            <person name="Hubbard S.S."/>
            <person name="Banfield J.F."/>
        </authorList>
    </citation>
    <scope>NUCLEOTIDE SEQUENCE [LARGE SCALE GENOMIC DNA]</scope>
</reference>
<dbReference type="Proteomes" id="UP000178646">
    <property type="component" value="Unassembled WGS sequence"/>
</dbReference>
<dbReference type="EMBL" id="MHSU01000030">
    <property type="protein sequence ID" value="OHA49599.1"/>
    <property type="molecule type" value="Genomic_DNA"/>
</dbReference>
<sequence>MRIAFKERLKIFIKDKFNPVLNNHKLNGKLEKYRSINVTGDWRAVFSENSKDEEVVFHLIGKHSNLYKK</sequence>
<proteinExistence type="predicted"/>
<evidence type="ECO:0000313" key="1">
    <source>
        <dbReference type="EMBL" id="OHA49599.1"/>
    </source>
</evidence>
<protein>
    <recommendedName>
        <fullName evidence="3">Type II toxin-antitoxin system mRNA interferase toxin, RelE/StbE family</fullName>
    </recommendedName>
</protein>